<organism evidence="1 2">
    <name type="scientific">Toxocara canis</name>
    <name type="common">Canine roundworm</name>
    <dbReference type="NCBI Taxonomy" id="6265"/>
    <lineage>
        <taxon>Eukaryota</taxon>
        <taxon>Metazoa</taxon>
        <taxon>Ecdysozoa</taxon>
        <taxon>Nematoda</taxon>
        <taxon>Chromadorea</taxon>
        <taxon>Rhabditida</taxon>
        <taxon>Spirurina</taxon>
        <taxon>Ascaridomorpha</taxon>
        <taxon>Ascaridoidea</taxon>
        <taxon>Toxocaridae</taxon>
        <taxon>Toxocara</taxon>
    </lineage>
</organism>
<evidence type="ECO:0000313" key="1">
    <source>
        <dbReference type="EMBL" id="KHN84622.1"/>
    </source>
</evidence>
<comment type="caution">
    <text evidence="1">The sequence shown here is derived from an EMBL/GenBank/DDBJ whole genome shotgun (WGS) entry which is preliminary data.</text>
</comment>
<dbReference type="Proteomes" id="UP000031036">
    <property type="component" value="Unassembled WGS sequence"/>
</dbReference>
<accession>A0A0B2VTA8</accession>
<reference evidence="1 2" key="1">
    <citation type="submission" date="2014-11" db="EMBL/GenBank/DDBJ databases">
        <title>Genetic blueprint of the zoonotic pathogen Toxocara canis.</title>
        <authorList>
            <person name="Zhu X.-Q."/>
            <person name="Korhonen P.K."/>
            <person name="Cai H."/>
            <person name="Young N.D."/>
            <person name="Nejsum P."/>
            <person name="von Samson-Himmelstjerna G."/>
            <person name="Boag P.R."/>
            <person name="Tan P."/>
            <person name="Li Q."/>
            <person name="Min J."/>
            <person name="Yang Y."/>
            <person name="Wang X."/>
            <person name="Fang X."/>
            <person name="Hall R.S."/>
            <person name="Hofmann A."/>
            <person name="Sternberg P.W."/>
            <person name="Jex A.R."/>
            <person name="Gasser R.B."/>
        </authorList>
    </citation>
    <scope>NUCLEOTIDE SEQUENCE [LARGE SCALE GENOMIC DNA]</scope>
    <source>
        <strain evidence="1">PN_DK_2014</strain>
    </source>
</reference>
<evidence type="ECO:0000313" key="2">
    <source>
        <dbReference type="Proteomes" id="UP000031036"/>
    </source>
</evidence>
<protein>
    <submittedName>
        <fullName evidence="1">Uncharacterized protein</fullName>
    </submittedName>
</protein>
<gene>
    <name evidence="1" type="ORF">Tcan_10900</name>
</gene>
<keyword evidence="2" id="KW-1185">Reference proteome</keyword>
<proteinExistence type="predicted"/>
<dbReference type="EMBL" id="JPKZ01000908">
    <property type="protein sequence ID" value="KHN84622.1"/>
    <property type="molecule type" value="Genomic_DNA"/>
</dbReference>
<name>A0A0B2VTA8_TOXCA</name>
<sequence length="62" mass="7103">MWKELQRLINGRHDRIALNIADLHFISADNYAAIASRFTHESERRINLSNVAVSDFWGCGSD</sequence>
<dbReference type="AlphaFoldDB" id="A0A0B2VTA8"/>